<dbReference type="EMBL" id="BMGP01000004">
    <property type="protein sequence ID" value="GGF30572.1"/>
    <property type="molecule type" value="Genomic_DNA"/>
</dbReference>
<evidence type="ECO:0000259" key="1">
    <source>
        <dbReference type="Pfam" id="PF14330"/>
    </source>
</evidence>
<dbReference type="Pfam" id="PF14330">
    <property type="entry name" value="DUF4387"/>
    <property type="match status" value="1"/>
</dbReference>
<feature type="domain" description="DUF4387" evidence="1">
    <location>
        <begin position="5"/>
        <end position="99"/>
    </location>
</feature>
<proteinExistence type="predicted"/>
<evidence type="ECO:0000313" key="3">
    <source>
        <dbReference type="Proteomes" id="UP000598775"/>
    </source>
</evidence>
<evidence type="ECO:0000313" key="2">
    <source>
        <dbReference type="EMBL" id="GGF30572.1"/>
    </source>
</evidence>
<dbReference type="InterPro" id="IPR025496">
    <property type="entry name" value="DUF4387"/>
</dbReference>
<name>A0A917B7U1_9MICO</name>
<accession>A0A917B7U1</accession>
<keyword evidence="3" id="KW-1185">Reference proteome</keyword>
<protein>
    <recommendedName>
        <fullName evidence="1">DUF4387 domain-containing protein</fullName>
    </recommendedName>
</protein>
<comment type="caution">
    <text evidence="2">The sequence shown here is derived from an EMBL/GenBank/DDBJ whole genome shotgun (WGS) entry which is preliminary data.</text>
</comment>
<sequence length="103" mass="11080">MTSTLGEVAELVRSKNAGPFWLTIDVFLANVDDYARVVGSPLTDAAFIADTYQVAADSVRIFTLPHLNAVKVSVPRPSVQGSLYDTDLHAGQQYVALLGTIID</sequence>
<dbReference type="RefSeq" id="WP_188678712.1">
    <property type="nucleotide sequence ID" value="NZ_BMGP01000004.1"/>
</dbReference>
<organism evidence="2 3">
    <name type="scientific">Subtercola lobariae</name>
    <dbReference type="NCBI Taxonomy" id="1588641"/>
    <lineage>
        <taxon>Bacteria</taxon>
        <taxon>Bacillati</taxon>
        <taxon>Actinomycetota</taxon>
        <taxon>Actinomycetes</taxon>
        <taxon>Micrococcales</taxon>
        <taxon>Microbacteriaceae</taxon>
        <taxon>Subtercola</taxon>
    </lineage>
</organism>
<gene>
    <name evidence="2" type="ORF">GCM10011399_24770</name>
</gene>
<reference evidence="2 3" key="1">
    <citation type="journal article" date="2014" name="Int. J. Syst. Evol. Microbiol.">
        <title>Complete genome sequence of Corynebacterium casei LMG S-19264T (=DSM 44701T), isolated from a smear-ripened cheese.</title>
        <authorList>
            <consortium name="US DOE Joint Genome Institute (JGI-PGF)"/>
            <person name="Walter F."/>
            <person name="Albersmeier A."/>
            <person name="Kalinowski J."/>
            <person name="Ruckert C."/>
        </authorList>
    </citation>
    <scope>NUCLEOTIDE SEQUENCE [LARGE SCALE GENOMIC DNA]</scope>
    <source>
        <strain evidence="2 3">CGMCC 1.12976</strain>
    </source>
</reference>
<dbReference type="AlphaFoldDB" id="A0A917B7U1"/>
<dbReference type="Proteomes" id="UP000598775">
    <property type="component" value="Unassembled WGS sequence"/>
</dbReference>